<accession>A0A0C4YRI0</accession>
<sequence>MTVGFGVAPNLLTPALADFEENRALAGLCEKIAITAGGDFHPALRTLMQAQSLQRSHDTP</sequence>
<evidence type="ECO:0000313" key="1">
    <source>
        <dbReference type="EMBL" id="AJG24589.1"/>
    </source>
</evidence>
<evidence type="ECO:0000313" key="2">
    <source>
        <dbReference type="Proteomes" id="UP000031843"/>
    </source>
</evidence>
<name>A0A0C4YRI0_9BURK</name>
<keyword evidence="2" id="KW-1185">Reference proteome</keyword>
<dbReference type="Proteomes" id="UP000031843">
    <property type="component" value="Chromosome secondary"/>
</dbReference>
<organism evidence="1 2">
    <name type="scientific">Cupriavidus basilensis</name>
    <dbReference type="NCBI Taxonomy" id="68895"/>
    <lineage>
        <taxon>Bacteria</taxon>
        <taxon>Pseudomonadati</taxon>
        <taxon>Pseudomonadota</taxon>
        <taxon>Betaproteobacteria</taxon>
        <taxon>Burkholderiales</taxon>
        <taxon>Burkholderiaceae</taxon>
        <taxon>Cupriavidus</taxon>
    </lineage>
</organism>
<dbReference type="KEGG" id="cbw:RR42_s3008"/>
<dbReference type="EMBL" id="CP010537">
    <property type="protein sequence ID" value="AJG24589.1"/>
    <property type="molecule type" value="Genomic_DNA"/>
</dbReference>
<proteinExistence type="predicted"/>
<gene>
    <name evidence="1" type="ORF">RR42_s3008</name>
</gene>
<protein>
    <submittedName>
        <fullName evidence="1">Uncharacterized protein</fullName>
    </submittedName>
</protein>
<reference evidence="1 2" key="1">
    <citation type="journal article" date="2015" name="Genome Announc.">
        <title>Complete Genome Sequence of Cupriavidus basilensis 4G11, Isolated from the Oak Ridge Field Research Center Site.</title>
        <authorList>
            <person name="Ray J."/>
            <person name="Waters R.J."/>
            <person name="Skerker J.M."/>
            <person name="Kuehl J.V."/>
            <person name="Price M.N."/>
            <person name="Huang J."/>
            <person name="Chakraborty R."/>
            <person name="Arkin A.P."/>
            <person name="Deutschbauer A."/>
        </authorList>
    </citation>
    <scope>NUCLEOTIDE SEQUENCE [LARGE SCALE GENOMIC DNA]</scope>
    <source>
        <strain evidence="1">4G11</strain>
    </source>
</reference>
<dbReference type="AlphaFoldDB" id="A0A0C4YRI0"/>